<feature type="region of interest" description="Disordered" evidence="1">
    <location>
        <begin position="328"/>
        <end position="348"/>
    </location>
</feature>
<comment type="caution">
    <text evidence="2">The sequence shown here is derived from an EMBL/GenBank/DDBJ whole genome shotgun (WGS) entry which is preliminary data.</text>
</comment>
<sequence length="348" mass="37535">MLEFRTWGPTTIIGTRRKIDLKIKAIKKRKPYIIYSRKQSDLLCFRVRRGGSRVVRRRSDSDGVLSVRRLVTVTVRSRSDGIRRVCSRDSGRGNSRAVIVGVAVDRGRNGTVGGGDVVVLDGRGGGGTSSSCSCCFSSSGSRISRGGASRGGASCGGRGSGEFVHGVHRLVVRVNDPAADQRYVQLKRPRAVGLLQRWLGGRGGGRLVRRGARQHRESNAARAGTVHGVQLLDQEVPLGRLVDLHHFDASSHAVRPVTVRTLVERRRDKHRLGRDPPTGHTAAADATASGARAAGGQQFVPGRRHQLFLDDDPAADVLVLALLEVRGRPAGQQQQQQSAQTQRSGHAS</sequence>
<evidence type="ECO:0000313" key="3">
    <source>
        <dbReference type="Proteomes" id="UP000475862"/>
    </source>
</evidence>
<proteinExistence type="predicted"/>
<dbReference type="EMBL" id="VYZN01000039">
    <property type="protein sequence ID" value="KAE9532287.1"/>
    <property type="molecule type" value="Genomic_DNA"/>
</dbReference>
<keyword evidence="3" id="KW-1185">Reference proteome</keyword>
<dbReference type="AlphaFoldDB" id="A0A6G0TFX4"/>
<organism evidence="2 3">
    <name type="scientific">Aphis glycines</name>
    <name type="common">Soybean aphid</name>
    <dbReference type="NCBI Taxonomy" id="307491"/>
    <lineage>
        <taxon>Eukaryota</taxon>
        <taxon>Metazoa</taxon>
        <taxon>Ecdysozoa</taxon>
        <taxon>Arthropoda</taxon>
        <taxon>Hexapoda</taxon>
        <taxon>Insecta</taxon>
        <taxon>Pterygota</taxon>
        <taxon>Neoptera</taxon>
        <taxon>Paraneoptera</taxon>
        <taxon>Hemiptera</taxon>
        <taxon>Sternorrhyncha</taxon>
        <taxon>Aphidomorpha</taxon>
        <taxon>Aphidoidea</taxon>
        <taxon>Aphididae</taxon>
        <taxon>Aphidini</taxon>
        <taxon>Aphis</taxon>
        <taxon>Aphis</taxon>
    </lineage>
</organism>
<feature type="compositionally biased region" description="Low complexity" evidence="1">
    <location>
        <begin position="278"/>
        <end position="290"/>
    </location>
</feature>
<gene>
    <name evidence="2" type="ORF">AGLY_009910</name>
</gene>
<protein>
    <submittedName>
        <fullName evidence="2">Uncharacterized protein</fullName>
    </submittedName>
</protein>
<feature type="compositionally biased region" description="Low complexity" evidence="1">
    <location>
        <begin position="332"/>
        <end position="342"/>
    </location>
</feature>
<accession>A0A6G0TFX4</accession>
<dbReference type="Proteomes" id="UP000475862">
    <property type="component" value="Unassembled WGS sequence"/>
</dbReference>
<reference evidence="2 3" key="1">
    <citation type="submission" date="2019-08" db="EMBL/GenBank/DDBJ databases">
        <title>The genome of the soybean aphid Biotype 1, its phylome, world population structure and adaptation to the North American continent.</title>
        <authorList>
            <person name="Giordano R."/>
            <person name="Donthu R.K."/>
            <person name="Hernandez A.G."/>
            <person name="Wright C.L."/>
            <person name="Zimin A.V."/>
        </authorList>
    </citation>
    <scope>NUCLEOTIDE SEQUENCE [LARGE SCALE GENOMIC DNA]</scope>
    <source>
        <tissue evidence="2">Whole aphids</tissue>
    </source>
</reference>
<name>A0A6G0TFX4_APHGL</name>
<evidence type="ECO:0000256" key="1">
    <source>
        <dbReference type="SAM" id="MobiDB-lite"/>
    </source>
</evidence>
<evidence type="ECO:0000313" key="2">
    <source>
        <dbReference type="EMBL" id="KAE9532287.1"/>
    </source>
</evidence>
<feature type="region of interest" description="Disordered" evidence="1">
    <location>
        <begin position="265"/>
        <end position="290"/>
    </location>
</feature>